<gene>
    <name evidence="1" type="ORF">A2557_13065</name>
</gene>
<evidence type="ECO:0000313" key="1">
    <source>
        <dbReference type="EMBL" id="OGG98940.1"/>
    </source>
</evidence>
<dbReference type="AlphaFoldDB" id="A0A1F6GLK2"/>
<dbReference type="Proteomes" id="UP000177583">
    <property type="component" value="Unassembled WGS sequence"/>
</dbReference>
<protein>
    <recommendedName>
        <fullName evidence="3">EcsC family protein</fullName>
    </recommendedName>
</protein>
<comment type="caution">
    <text evidence="1">The sequence shown here is derived from an EMBL/GenBank/DDBJ whole genome shotgun (WGS) entry which is preliminary data.</text>
</comment>
<evidence type="ECO:0008006" key="3">
    <source>
        <dbReference type="Google" id="ProtNLM"/>
    </source>
</evidence>
<accession>A0A1F6GLK2</accession>
<evidence type="ECO:0000313" key="2">
    <source>
        <dbReference type="Proteomes" id="UP000177583"/>
    </source>
</evidence>
<name>A0A1F6GLK2_9PROT</name>
<proteinExistence type="predicted"/>
<dbReference type="EMBL" id="MFNF01000065">
    <property type="protein sequence ID" value="OGG98940.1"/>
    <property type="molecule type" value="Genomic_DNA"/>
</dbReference>
<sequence>MPPIDPRTESKVREFVTQDLKGLHQLMDYGLLGFGPFEGAKALAAKYRSFEHSKTEQIRALAQGELKKHFAAGFVTSLGGLFTLPFAVPASMAASWILQIRMVAAMAELGGFDLEEPQVRAAIAFCLLGKQGKDLVESDFQALQKRMTQGHLYSLSPKALLLINQGIIRRLGQLAGQKGLTRLSRVIPLAGGLLGGAIDYWQGKQTADFAFELFGFDHPANQVHES</sequence>
<reference evidence="1 2" key="1">
    <citation type="journal article" date="2016" name="Nat. Commun.">
        <title>Thousands of microbial genomes shed light on interconnected biogeochemical processes in an aquifer system.</title>
        <authorList>
            <person name="Anantharaman K."/>
            <person name="Brown C.T."/>
            <person name="Hug L.A."/>
            <person name="Sharon I."/>
            <person name="Castelle C.J."/>
            <person name="Probst A.J."/>
            <person name="Thomas B.C."/>
            <person name="Singh A."/>
            <person name="Wilkins M.J."/>
            <person name="Karaoz U."/>
            <person name="Brodie E.L."/>
            <person name="Williams K.H."/>
            <person name="Hubbard S.S."/>
            <person name="Banfield J.F."/>
        </authorList>
    </citation>
    <scope>NUCLEOTIDE SEQUENCE [LARGE SCALE GENOMIC DNA]</scope>
</reference>
<organism evidence="1 2">
    <name type="scientific">Candidatus Lambdaproteobacteria bacterium RIFOXYD2_FULL_56_26</name>
    <dbReference type="NCBI Taxonomy" id="1817773"/>
    <lineage>
        <taxon>Bacteria</taxon>
        <taxon>Pseudomonadati</taxon>
        <taxon>Pseudomonadota</taxon>
        <taxon>Candidatus Lambdaproteobacteria</taxon>
    </lineage>
</organism>